<dbReference type="InterPro" id="IPR012317">
    <property type="entry name" value="Poly(ADP-ribose)pol_cat_dom"/>
</dbReference>
<feature type="domain" description="PARP catalytic" evidence="6">
    <location>
        <begin position="207"/>
        <end position="427"/>
    </location>
</feature>
<evidence type="ECO:0000259" key="6">
    <source>
        <dbReference type="PROSITE" id="PS51059"/>
    </source>
</evidence>
<keyword evidence="3" id="KW-0346">Stress response</keyword>
<dbReference type="InterPro" id="IPR044964">
    <property type="entry name" value="RCD1/SRO1-5"/>
</dbReference>
<keyword evidence="4" id="KW-0539">Nucleus</keyword>
<reference evidence="8 9" key="1">
    <citation type="submission" date="2023-12" db="EMBL/GenBank/DDBJ databases">
        <title>A high-quality genome assembly for Dillenia turbinata (Dilleniales).</title>
        <authorList>
            <person name="Chanderbali A."/>
        </authorList>
    </citation>
    <scope>NUCLEOTIDE SEQUENCE [LARGE SCALE GENOMIC DNA]</scope>
    <source>
        <strain evidence="8">LSX21</strain>
        <tissue evidence="8">Leaf</tissue>
    </source>
</reference>
<dbReference type="InterPro" id="IPR057823">
    <property type="entry name" value="WWE_RCD1"/>
</dbReference>
<keyword evidence="9" id="KW-1185">Reference proteome</keyword>
<dbReference type="GO" id="GO:0003950">
    <property type="term" value="F:NAD+ poly-ADP-ribosyltransferase activity"/>
    <property type="evidence" value="ECO:0007669"/>
    <property type="project" value="InterPro"/>
</dbReference>
<comment type="subcellular location">
    <subcellularLocation>
        <location evidence="1">Nucleus</location>
    </subcellularLocation>
</comment>
<dbReference type="GO" id="GO:0005634">
    <property type="term" value="C:nucleus"/>
    <property type="evidence" value="ECO:0007669"/>
    <property type="project" value="UniProtKB-SubCell"/>
</dbReference>
<evidence type="ECO:0000256" key="1">
    <source>
        <dbReference type="ARBA" id="ARBA00004123"/>
    </source>
</evidence>
<evidence type="ECO:0000256" key="5">
    <source>
        <dbReference type="SAM" id="MobiDB-lite"/>
    </source>
</evidence>
<comment type="caution">
    <text evidence="8">The sequence shown here is derived from an EMBL/GenBank/DDBJ whole genome shotgun (WGS) entry which is preliminary data.</text>
</comment>
<sequence length="491" mass="55521">MSISMERVNSDLKQRDCEKNGRKKIMIEIPSKSLTSSSSSSSSNPGEECDRAPNTCSTRLLLQNHFNFKKSGSPSRLMFYQDESWVDFTDNVVSIARSRFLEDKPVFEASIDGSSYVFDFLRMVQIDLESGNQRSIAWIDETNKCFFPKLFVGEENRDHVSKFPDLDIKIHLDTDFGKRKRVLVEKEEEEDEDEISSSNNKLKRRQIEVEKKPRWPNSKLLAEGVRPYSRIKTMFLSAMKKNNPFTDVRVTSIHRLALTGPLETARFEVFRKQLEITRAARGMARAALAWYATSADGVLSIAKHGFALPSKVSDEDTYGIGIYLSPFSSPHTSAMLSEADFGGEKHVILCQVILGNIEKVDKGSKQSCPSNLNFDSGVDDLNDPKWYVVWCANMNSHILPEYIVSYKSSDKAPGQLQDLTVKPRVSKSPDLMFGQLCSLLESSLPDSKVHALKNLCMAYKARKVTKDLFTKLLRSIVGDEMLLKVIHEIRG</sequence>
<keyword evidence="2" id="KW-0217">Developmental protein</keyword>
<name>A0AAN8ZHC1_9MAGN</name>
<dbReference type="PANTHER" id="PTHR32263:SF19">
    <property type="entry name" value="OS03G0230300 PROTEIN"/>
    <property type="match status" value="1"/>
</dbReference>
<evidence type="ECO:0000313" key="9">
    <source>
        <dbReference type="Proteomes" id="UP001370490"/>
    </source>
</evidence>
<dbReference type="Pfam" id="PF12174">
    <property type="entry name" value="RST"/>
    <property type="match status" value="1"/>
</dbReference>
<dbReference type="Gene3D" id="3.90.228.10">
    <property type="match status" value="1"/>
</dbReference>
<evidence type="ECO:0000256" key="3">
    <source>
        <dbReference type="ARBA" id="ARBA00023016"/>
    </source>
</evidence>
<accession>A0AAN8ZHC1</accession>
<evidence type="ECO:0000259" key="7">
    <source>
        <dbReference type="PROSITE" id="PS51879"/>
    </source>
</evidence>
<dbReference type="EMBL" id="JBAMMX010000006">
    <property type="protein sequence ID" value="KAK6938026.1"/>
    <property type="molecule type" value="Genomic_DNA"/>
</dbReference>
<feature type="domain" description="RST" evidence="7">
    <location>
        <begin position="424"/>
        <end position="491"/>
    </location>
</feature>
<dbReference type="InterPro" id="IPR022003">
    <property type="entry name" value="RST"/>
</dbReference>
<dbReference type="PANTHER" id="PTHR32263">
    <property type="entry name" value="INACTIVE POLY [ADP-RIBOSE] POLYMERASE SRO4-RELATED"/>
    <property type="match status" value="1"/>
</dbReference>
<evidence type="ECO:0000256" key="4">
    <source>
        <dbReference type="ARBA" id="ARBA00023242"/>
    </source>
</evidence>
<dbReference type="Proteomes" id="UP001370490">
    <property type="component" value="Unassembled WGS sequence"/>
</dbReference>
<feature type="compositionally biased region" description="Basic and acidic residues" evidence="5">
    <location>
        <begin position="8"/>
        <end position="20"/>
    </location>
</feature>
<organism evidence="8 9">
    <name type="scientific">Dillenia turbinata</name>
    <dbReference type="NCBI Taxonomy" id="194707"/>
    <lineage>
        <taxon>Eukaryota</taxon>
        <taxon>Viridiplantae</taxon>
        <taxon>Streptophyta</taxon>
        <taxon>Embryophyta</taxon>
        <taxon>Tracheophyta</taxon>
        <taxon>Spermatophyta</taxon>
        <taxon>Magnoliopsida</taxon>
        <taxon>eudicotyledons</taxon>
        <taxon>Gunneridae</taxon>
        <taxon>Pentapetalae</taxon>
        <taxon>Dilleniales</taxon>
        <taxon>Dilleniaceae</taxon>
        <taxon>Dillenia</taxon>
    </lineage>
</organism>
<feature type="compositionally biased region" description="Low complexity" evidence="5">
    <location>
        <begin position="31"/>
        <end position="43"/>
    </location>
</feature>
<evidence type="ECO:0000256" key="2">
    <source>
        <dbReference type="ARBA" id="ARBA00022473"/>
    </source>
</evidence>
<evidence type="ECO:0000313" key="8">
    <source>
        <dbReference type="EMBL" id="KAK6938026.1"/>
    </source>
</evidence>
<dbReference type="SUPFAM" id="SSF56399">
    <property type="entry name" value="ADP-ribosylation"/>
    <property type="match status" value="1"/>
</dbReference>
<dbReference type="PROSITE" id="PS51059">
    <property type="entry name" value="PARP_CATALYTIC"/>
    <property type="match status" value="1"/>
</dbReference>
<dbReference type="Pfam" id="PF23467">
    <property type="entry name" value="WWE_5"/>
    <property type="match status" value="1"/>
</dbReference>
<feature type="region of interest" description="Disordered" evidence="5">
    <location>
        <begin position="1"/>
        <end position="52"/>
    </location>
</feature>
<gene>
    <name evidence="8" type="ORF">RJ641_031534</name>
</gene>
<proteinExistence type="predicted"/>
<protein>
    <submittedName>
        <fullName evidence="8">Poly(ADP-ribose) polymerase, catalytic domain</fullName>
    </submittedName>
</protein>
<dbReference type="AlphaFoldDB" id="A0AAN8ZHC1"/>
<dbReference type="PROSITE" id="PS51879">
    <property type="entry name" value="RST"/>
    <property type="match status" value="1"/>
</dbReference>